<dbReference type="InterPro" id="IPR002698">
    <property type="entry name" value="FTHF_cligase"/>
</dbReference>
<dbReference type="OrthoDB" id="9801938at2"/>
<evidence type="ECO:0000256" key="4">
    <source>
        <dbReference type="RuleBase" id="RU361279"/>
    </source>
</evidence>
<name>A0A1I7CII1_9RHOB</name>
<evidence type="ECO:0000313" key="5">
    <source>
        <dbReference type="EMBL" id="SFT99241.1"/>
    </source>
</evidence>
<dbReference type="NCBIfam" id="TIGR02727">
    <property type="entry name" value="MTHFS_bact"/>
    <property type="match status" value="1"/>
</dbReference>
<dbReference type="STRING" id="999627.SAMN05216236_11710"/>
<evidence type="ECO:0000256" key="2">
    <source>
        <dbReference type="ARBA" id="ARBA00022741"/>
    </source>
</evidence>
<dbReference type="AlphaFoldDB" id="A0A1I7CII1"/>
<dbReference type="GO" id="GO:0009396">
    <property type="term" value="P:folic acid-containing compound biosynthetic process"/>
    <property type="evidence" value="ECO:0007669"/>
    <property type="project" value="TreeGrafter"/>
</dbReference>
<comment type="cofactor">
    <cofactor evidence="4">
        <name>Mg(2+)</name>
        <dbReference type="ChEBI" id="CHEBI:18420"/>
    </cofactor>
</comment>
<keyword evidence="5" id="KW-0436">Ligase</keyword>
<dbReference type="PANTHER" id="PTHR23407:SF1">
    <property type="entry name" value="5-FORMYLTETRAHYDROFOLATE CYCLO-LIGASE"/>
    <property type="match status" value="1"/>
</dbReference>
<dbReference type="InterPro" id="IPR024185">
    <property type="entry name" value="FTHF_cligase-like_sf"/>
</dbReference>
<dbReference type="PANTHER" id="PTHR23407">
    <property type="entry name" value="ATPASE INHIBITOR/5-FORMYLTETRAHYDROFOLATE CYCLO-LIGASE"/>
    <property type="match status" value="1"/>
</dbReference>
<dbReference type="Proteomes" id="UP000182466">
    <property type="component" value="Unassembled WGS sequence"/>
</dbReference>
<dbReference type="GO" id="GO:0046872">
    <property type="term" value="F:metal ion binding"/>
    <property type="evidence" value="ECO:0007669"/>
    <property type="project" value="UniProtKB-KW"/>
</dbReference>
<protein>
    <recommendedName>
        <fullName evidence="4">5-formyltetrahydrofolate cyclo-ligase</fullName>
        <ecNumber evidence="4">6.3.3.2</ecNumber>
    </recommendedName>
</protein>
<dbReference type="GO" id="GO:0030272">
    <property type="term" value="F:5-formyltetrahydrofolate cyclo-ligase activity"/>
    <property type="evidence" value="ECO:0007669"/>
    <property type="project" value="UniProtKB-EC"/>
</dbReference>
<evidence type="ECO:0000256" key="1">
    <source>
        <dbReference type="ARBA" id="ARBA00010638"/>
    </source>
</evidence>
<accession>A0A1I7CII1</accession>
<keyword evidence="2 4" id="KW-0547">Nucleotide-binding</keyword>
<dbReference type="GO" id="GO:0005524">
    <property type="term" value="F:ATP binding"/>
    <property type="evidence" value="ECO:0007669"/>
    <property type="project" value="UniProtKB-KW"/>
</dbReference>
<evidence type="ECO:0000313" key="6">
    <source>
        <dbReference type="Proteomes" id="UP000182466"/>
    </source>
</evidence>
<keyword evidence="4" id="KW-0479">Metal-binding</keyword>
<proteinExistence type="inferred from homology"/>
<dbReference type="RefSeq" id="WP_027262956.1">
    <property type="nucleotide sequence ID" value="NZ_FPAW01000017.1"/>
</dbReference>
<keyword evidence="4" id="KW-0460">Magnesium</keyword>
<dbReference type="Gene3D" id="3.40.50.10420">
    <property type="entry name" value="NagB/RpiA/CoA transferase-like"/>
    <property type="match status" value="1"/>
</dbReference>
<dbReference type="InterPro" id="IPR037171">
    <property type="entry name" value="NagB/RpiA_transferase-like"/>
</dbReference>
<dbReference type="SUPFAM" id="SSF100950">
    <property type="entry name" value="NagB/RpiA/CoA transferase-like"/>
    <property type="match status" value="1"/>
</dbReference>
<dbReference type="GO" id="GO:0035999">
    <property type="term" value="P:tetrahydrofolate interconversion"/>
    <property type="evidence" value="ECO:0007669"/>
    <property type="project" value="TreeGrafter"/>
</dbReference>
<dbReference type="EMBL" id="FPAW01000017">
    <property type="protein sequence ID" value="SFT99241.1"/>
    <property type="molecule type" value="Genomic_DNA"/>
</dbReference>
<dbReference type="eggNOG" id="COG0212">
    <property type="taxonomic scope" value="Bacteria"/>
</dbReference>
<dbReference type="Pfam" id="PF01812">
    <property type="entry name" value="5-FTHF_cyc-lig"/>
    <property type="match status" value="1"/>
</dbReference>
<comment type="catalytic activity">
    <reaction evidence="4">
        <text>(6S)-5-formyl-5,6,7,8-tetrahydrofolate + ATP = (6R)-5,10-methenyltetrahydrofolate + ADP + phosphate</text>
        <dbReference type="Rhea" id="RHEA:10488"/>
        <dbReference type="ChEBI" id="CHEBI:30616"/>
        <dbReference type="ChEBI" id="CHEBI:43474"/>
        <dbReference type="ChEBI" id="CHEBI:57455"/>
        <dbReference type="ChEBI" id="CHEBI:57457"/>
        <dbReference type="ChEBI" id="CHEBI:456216"/>
        <dbReference type="EC" id="6.3.3.2"/>
    </reaction>
</comment>
<dbReference type="EC" id="6.3.3.2" evidence="4"/>
<gene>
    <name evidence="5" type="ORF">SAMN05216236_11710</name>
</gene>
<organism evidence="5 6">
    <name type="scientific">Sedimentitalea nanhaiensis</name>
    <dbReference type="NCBI Taxonomy" id="999627"/>
    <lineage>
        <taxon>Bacteria</taxon>
        <taxon>Pseudomonadati</taxon>
        <taxon>Pseudomonadota</taxon>
        <taxon>Alphaproteobacteria</taxon>
        <taxon>Rhodobacterales</taxon>
        <taxon>Paracoccaceae</taxon>
        <taxon>Sedimentitalea</taxon>
    </lineage>
</organism>
<reference evidence="5 6" key="1">
    <citation type="submission" date="2016-10" db="EMBL/GenBank/DDBJ databases">
        <authorList>
            <person name="de Groot N.N."/>
        </authorList>
    </citation>
    <scope>NUCLEOTIDE SEQUENCE [LARGE SCALE GENOMIC DNA]</scope>
    <source>
        <strain evidence="5 6">CGMCC 1.10959</strain>
    </source>
</reference>
<keyword evidence="3 4" id="KW-0067">ATP-binding</keyword>
<comment type="similarity">
    <text evidence="1 4">Belongs to the 5-formyltetrahydrofolate cyclo-ligase family.</text>
</comment>
<keyword evidence="6" id="KW-1185">Reference proteome</keyword>
<evidence type="ECO:0000256" key="3">
    <source>
        <dbReference type="ARBA" id="ARBA00022840"/>
    </source>
</evidence>
<sequence>MSDTDRPGGYASSPCMAAEIAPDYFDPLATDRQQAQDVALWRKAQRGALLEARPGAAQRLPIAQALAKHLDALLAERFGDLKGQVVSGYWPIKSEADLRPWMLRLMRGGATMALPVVAARAAPLVFRPWTIDMPMRRGHWNILEPDTDDTVIPTIALAPLVGWDGKGYRLGYGGGYFDRTLAVLQPPAFAIGVGFQGARLRTIYPQPHDIRLDAIVTEAGMQWSAMS</sequence>